<feature type="transmembrane region" description="Helical" evidence="1">
    <location>
        <begin position="81"/>
        <end position="102"/>
    </location>
</feature>
<dbReference type="EMBL" id="JBGMEK010000153">
    <property type="protein sequence ID" value="MFA0813851.1"/>
    <property type="molecule type" value="Genomic_DNA"/>
</dbReference>
<keyword evidence="1" id="KW-1133">Transmembrane helix</keyword>
<proteinExistence type="predicted"/>
<feature type="transmembrane region" description="Helical" evidence="1">
    <location>
        <begin position="7"/>
        <end position="28"/>
    </location>
</feature>
<feature type="transmembrane region" description="Helical" evidence="1">
    <location>
        <begin position="114"/>
        <end position="134"/>
    </location>
</feature>
<keyword evidence="1" id="KW-0472">Membrane</keyword>
<accession>A0ABV4P647</accession>
<evidence type="ECO:0000313" key="3">
    <source>
        <dbReference type="Proteomes" id="UP001569428"/>
    </source>
</evidence>
<dbReference type="Proteomes" id="UP001569428">
    <property type="component" value="Unassembled WGS sequence"/>
</dbReference>
<organism evidence="2 3">
    <name type="scientific">Microbulbifer epialgicus</name>
    <dbReference type="NCBI Taxonomy" id="393907"/>
    <lineage>
        <taxon>Bacteria</taxon>
        <taxon>Pseudomonadati</taxon>
        <taxon>Pseudomonadota</taxon>
        <taxon>Gammaproteobacteria</taxon>
        <taxon>Cellvibrionales</taxon>
        <taxon>Microbulbiferaceae</taxon>
        <taxon>Microbulbifer</taxon>
    </lineage>
</organism>
<keyword evidence="1" id="KW-0812">Transmembrane</keyword>
<sequence length="143" mass="15507">MIQFSVLAIKIFAAYLVLSNLGNSLPLFFQPGARVEAPTWALIGWLIIPLVIGIALWFCASTIAQKIISVDAEETSLSEDGLVAAGTFLIGIYWALRSVGAIVGQLSSVGTVNYGYVIVFIISVLLIFGNKTIIRIYRKLRTA</sequence>
<keyword evidence="3" id="KW-1185">Reference proteome</keyword>
<reference evidence="2 3" key="1">
    <citation type="submission" date="2024-08" db="EMBL/GenBank/DDBJ databases">
        <authorList>
            <person name="Ishaq N."/>
        </authorList>
    </citation>
    <scope>NUCLEOTIDE SEQUENCE [LARGE SCALE GENOMIC DNA]</scope>
    <source>
        <strain evidence="2 3">DSM 18651</strain>
    </source>
</reference>
<name>A0ABV4P647_9GAMM</name>
<evidence type="ECO:0000256" key="1">
    <source>
        <dbReference type="SAM" id="Phobius"/>
    </source>
</evidence>
<protein>
    <submittedName>
        <fullName evidence="2">Uncharacterized protein</fullName>
    </submittedName>
</protein>
<feature type="transmembrane region" description="Helical" evidence="1">
    <location>
        <begin position="40"/>
        <end position="60"/>
    </location>
</feature>
<comment type="caution">
    <text evidence="2">The sequence shown here is derived from an EMBL/GenBank/DDBJ whole genome shotgun (WGS) entry which is preliminary data.</text>
</comment>
<evidence type="ECO:0000313" key="2">
    <source>
        <dbReference type="EMBL" id="MFA0813851.1"/>
    </source>
</evidence>
<dbReference type="RefSeq" id="WP_371841684.1">
    <property type="nucleotide sequence ID" value="NZ_JBGMEK010000153.1"/>
</dbReference>
<gene>
    <name evidence="2" type="ORF">ACCI49_23550</name>
</gene>